<dbReference type="Proteomes" id="UP000273044">
    <property type="component" value="Chromosome"/>
</dbReference>
<feature type="domain" description="N-acetyltransferase" evidence="3">
    <location>
        <begin position="4"/>
        <end position="154"/>
    </location>
</feature>
<dbReference type="Gene3D" id="3.40.630.30">
    <property type="match status" value="1"/>
</dbReference>
<evidence type="ECO:0000313" key="5">
    <source>
        <dbReference type="Proteomes" id="UP000273044"/>
    </source>
</evidence>
<dbReference type="GO" id="GO:0016747">
    <property type="term" value="F:acyltransferase activity, transferring groups other than amino-acyl groups"/>
    <property type="evidence" value="ECO:0007669"/>
    <property type="project" value="InterPro"/>
</dbReference>
<protein>
    <submittedName>
        <fullName evidence="4">TDP-fucosamine acetyltransferase</fullName>
    </submittedName>
</protein>
<keyword evidence="1 4" id="KW-0808">Transferase</keyword>
<dbReference type="CDD" id="cd04301">
    <property type="entry name" value="NAT_SF"/>
    <property type="match status" value="1"/>
</dbReference>
<accession>A0A3S4W8G5</accession>
<dbReference type="PANTHER" id="PTHR43800">
    <property type="entry name" value="PEPTIDYL-LYSINE N-ACETYLTRANSFERASE YJAB"/>
    <property type="match status" value="1"/>
</dbReference>
<dbReference type="RefSeq" id="WP_126409454.1">
    <property type="nucleotide sequence ID" value="NZ_LR134406.1"/>
</dbReference>
<dbReference type="AlphaFoldDB" id="A0A3S4W8G5"/>
<dbReference type="EMBL" id="LR134406">
    <property type="protein sequence ID" value="VEH71214.1"/>
    <property type="molecule type" value="Genomic_DNA"/>
</dbReference>
<dbReference type="PANTHER" id="PTHR43800:SF1">
    <property type="entry name" value="PEPTIDYL-LYSINE N-ACETYLTRANSFERASE YJAB"/>
    <property type="match status" value="1"/>
</dbReference>
<dbReference type="Pfam" id="PF00583">
    <property type="entry name" value="Acetyltransf_1"/>
    <property type="match status" value="1"/>
</dbReference>
<organism evidence="4 5">
    <name type="scientific">Arachnia propionica</name>
    <dbReference type="NCBI Taxonomy" id="1750"/>
    <lineage>
        <taxon>Bacteria</taxon>
        <taxon>Bacillati</taxon>
        <taxon>Actinomycetota</taxon>
        <taxon>Actinomycetes</taxon>
        <taxon>Propionibacteriales</taxon>
        <taxon>Propionibacteriaceae</taxon>
        <taxon>Arachnia</taxon>
    </lineage>
</organism>
<dbReference type="GeneID" id="64407959"/>
<dbReference type="SUPFAM" id="SSF55729">
    <property type="entry name" value="Acyl-CoA N-acyltransferases (Nat)"/>
    <property type="match status" value="1"/>
</dbReference>
<name>A0A3S4W8G5_9ACTN</name>
<keyword evidence="5" id="KW-1185">Reference proteome</keyword>
<evidence type="ECO:0000256" key="1">
    <source>
        <dbReference type="ARBA" id="ARBA00022679"/>
    </source>
</evidence>
<keyword evidence="2" id="KW-0012">Acyltransferase</keyword>
<dbReference type="PROSITE" id="PS51186">
    <property type="entry name" value="GNAT"/>
    <property type="match status" value="1"/>
</dbReference>
<sequence>MPGPVIRPAREDELRELGVIEQEADALFVEIGMNDMAAADPEILLPAQRAGRVLVAVTRADEPVGFVRLEIVDSTPHVEQVSVLPGYAGHGLGSRLLDAAEEWARKRGYRRMTLITYRDVPWNGPWYRRIGWEVVEEDRLMPELRALRKRERVAGLDVCPRQVMEKYLG</sequence>
<dbReference type="InterPro" id="IPR000182">
    <property type="entry name" value="GNAT_dom"/>
</dbReference>
<dbReference type="InterPro" id="IPR016181">
    <property type="entry name" value="Acyl_CoA_acyltransferase"/>
</dbReference>
<evidence type="ECO:0000313" key="4">
    <source>
        <dbReference type="EMBL" id="VEH71214.1"/>
    </source>
</evidence>
<evidence type="ECO:0000256" key="2">
    <source>
        <dbReference type="ARBA" id="ARBA00023315"/>
    </source>
</evidence>
<evidence type="ECO:0000259" key="3">
    <source>
        <dbReference type="PROSITE" id="PS51186"/>
    </source>
</evidence>
<proteinExistence type="predicted"/>
<gene>
    <name evidence="4" type="ORF">NCTC12967_02532</name>
</gene>
<reference evidence="4 5" key="1">
    <citation type="submission" date="2018-12" db="EMBL/GenBank/DDBJ databases">
        <authorList>
            <consortium name="Pathogen Informatics"/>
        </authorList>
    </citation>
    <scope>NUCLEOTIDE SEQUENCE [LARGE SCALE GENOMIC DNA]</scope>
    <source>
        <strain evidence="4 5">NCTC12967</strain>
    </source>
</reference>